<name>A0A1G9FKW9_9LACT</name>
<feature type="transmembrane region" description="Helical" evidence="1">
    <location>
        <begin position="46"/>
        <end position="66"/>
    </location>
</feature>
<evidence type="ECO:0000313" key="3">
    <source>
        <dbReference type="Proteomes" id="UP000199433"/>
    </source>
</evidence>
<keyword evidence="1" id="KW-0472">Membrane</keyword>
<evidence type="ECO:0008006" key="4">
    <source>
        <dbReference type="Google" id="ProtNLM"/>
    </source>
</evidence>
<dbReference type="RefSeq" id="WP_091268843.1">
    <property type="nucleotide sequence ID" value="NZ_FNFK01000081.1"/>
</dbReference>
<dbReference type="AlphaFoldDB" id="A0A1G9FKW9"/>
<accession>A0A1G9FKW9</accession>
<dbReference type="Proteomes" id="UP000199433">
    <property type="component" value="Unassembled WGS sequence"/>
</dbReference>
<keyword evidence="1" id="KW-0812">Transmembrane</keyword>
<feature type="transmembrane region" description="Helical" evidence="1">
    <location>
        <begin position="7"/>
        <end position="26"/>
    </location>
</feature>
<gene>
    <name evidence="2" type="ORF">SAMN04488098_10818</name>
</gene>
<dbReference type="EMBL" id="FNFK01000081">
    <property type="protein sequence ID" value="SDK89017.1"/>
    <property type="molecule type" value="Genomic_DNA"/>
</dbReference>
<evidence type="ECO:0000313" key="2">
    <source>
        <dbReference type="EMBL" id="SDK89017.1"/>
    </source>
</evidence>
<dbReference type="STRING" id="426701.SAMN04488098_10818"/>
<reference evidence="3" key="1">
    <citation type="submission" date="2016-10" db="EMBL/GenBank/DDBJ databases">
        <authorList>
            <person name="Varghese N."/>
            <person name="Submissions S."/>
        </authorList>
    </citation>
    <scope>NUCLEOTIDE SEQUENCE [LARGE SCALE GENOMIC DNA]</scope>
    <source>
        <strain evidence="3">DSM 19181</strain>
    </source>
</reference>
<organism evidence="2 3">
    <name type="scientific">Alkalibacterium thalassium</name>
    <dbReference type="NCBI Taxonomy" id="426701"/>
    <lineage>
        <taxon>Bacteria</taxon>
        <taxon>Bacillati</taxon>
        <taxon>Bacillota</taxon>
        <taxon>Bacilli</taxon>
        <taxon>Lactobacillales</taxon>
        <taxon>Carnobacteriaceae</taxon>
        <taxon>Alkalibacterium</taxon>
    </lineage>
</organism>
<protein>
    <recommendedName>
        <fullName evidence="4">Glycosyl transferase</fullName>
    </recommendedName>
</protein>
<proteinExistence type="predicted"/>
<evidence type="ECO:0000256" key="1">
    <source>
        <dbReference type="SAM" id="Phobius"/>
    </source>
</evidence>
<sequence>MKNGTGIFITGIILILISTPLAYALVNILYQNQNLAGEYVPILNGFIHSLMLVGSLISVIGGVVYIRDRGK</sequence>
<dbReference type="OrthoDB" id="1957591at2"/>
<keyword evidence="3" id="KW-1185">Reference proteome</keyword>
<keyword evidence="1" id="KW-1133">Transmembrane helix</keyword>